<keyword evidence="2" id="KW-1185">Reference proteome</keyword>
<dbReference type="RefSeq" id="WP_058268472.1">
    <property type="nucleotide sequence ID" value="NZ_FMAZ01000004.1"/>
</dbReference>
<sequence>MDAVDQQALTGAVIKLHNLDIAELWLDYVALGGDASEQEIRDYSLGTGTLPEKERDALSQSVNERCAEADLVVRAPYSNSPLAVMHAGPKDPYSSK</sequence>
<accession>A0A0V8IN18</accession>
<gene>
    <name evidence="1" type="ORF">AS031_10980</name>
</gene>
<dbReference type="AlphaFoldDB" id="A0A0V8IN18"/>
<protein>
    <submittedName>
        <fullName evidence="1">Uncharacterized protein</fullName>
    </submittedName>
</protein>
<comment type="caution">
    <text evidence="1">The sequence shown here is derived from an EMBL/GenBank/DDBJ whole genome shotgun (WGS) entry which is preliminary data.</text>
</comment>
<name>A0A0V8IN18_9MICC</name>
<dbReference type="EMBL" id="LNQM01000004">
    <property type="protein sequence ID" value="KSU76180.1"/>
    <property type="molecule type" value="Genomic_DNA"/>
</dbReference>
<proteinExistence type="predicted"/>
<organism evidence="1 2">
    <name type="scientific">Pseudarthrobacter enclensis</name>
    <dbReference type="NCBI Taxonomy" id="993070"/>
    <lineage>
        <taxon>Bacteria</taxon>
        <taxon>Bacillati</taxon>
        <taxon>Actinomycetota</taxon>
        <taxon>Actinomycetes</taxon>
        <taxon>Micrococcales</taxon>
        <taxon>Micrococcaceae</taxon>
        <taxon>Pseudarthrobacter</taxon>
    </lineage>
</organism>
<reference evidence="1 2" key="1">
    <citation type="journal article" date="2014" name="Arch. Microbiol.">
        <title>Arthrobacter enclensis sp. nov., isolated from sediment sample.</title>
        <authorList>
            <person name="Dastager S.G."/>
            <person name="Liu Q."/>
            <person name="Tang S.K."/>
            <person name="Krishnamurthi S."/>
            <person name="Lee J.C."/>
            <person name="Li W.J."/>
        </authorList>
    </citation>
    <scope>NUCLEOTIDE SEQUENCE [LARGE SCALE GENOMIC DNA]</scope>
    <source>
        <strain evidence="1 2">NIO-1008</strain>
    </source>
</reference>
<dbReference type="Proteomes" id="UP000053199">
    <property type="component" value="Unassembled WGS sequence"/>
</dbReference>
<evidence type="ECO:0000313" key="1">
    <source>
        <dbReference type="EMBL" id="KSU76180.1"/>
    </source>
</evidence>
<evidence type="ECO:0000313" key="2">
    <source>
        <dbReference type="Proteomes" id="UP000053199"/>
    </source>
</evidence>
<dbReference type="OrthoDB" id="4935951at2"/>